<name>A0A1G2H8D7_9BACT</name>
<dbReference type="Proteomes" id="UP000177932">
    <property type="component" value="Unassembled WGS sequence"/>
</dbReference>
<comment type="caution">
    <text evidence="1">The sequence shown here is derived from an EMBL/GenBank/DDBJ whole genome shotgun (WGS) entry which is preliminary data.</text>
</comment>
<evidence type="ECO:0000313" key="1">
    <source>
        <dbReference type="EMBL" id="OGZ58744.1"/>
    </source>
</evidence>
<gene>
    <name evidence="1" type="ORF">A2827_00465</name>
</gene>
<proteinExistence type="predicted"/>
<sequence>MADKIEKGPIKTEDYPISSEGNVDLIIAHELGRRLSVENFRDVYGDERIDAAIRDQLNIKAGFVEQFKKDVDNAVKDIQDPDLREKEREKVRKAMIRGELRNKALETLVRENIEMGNWFGENAYAIRTTEYDDLKNGVDVVVEFDSEDGDKIALSIDVSLKASTVHRKIFRNFLKIKNGGAKVEFFASQIQGSNFKGEIQGVIPVAIGIDGANADAFFDRQAQMIRLEKSIDVAVDKGLKDTLQKKYDELFIEAQNDPIQLVYINEILAQVIRIAEELRGDEKNETLFRSAEKLKRIFEDILEEKKKRGMELGVLKKDLAYLSIVGAVEMRTKKASA</sequence>
<dbReference type="STRING" id="1802158.A2827_00465"/>
<evidence type="ECO:0000313" key="2">
    <source>
        <dbReference type="Proteomes" id="UP000177932"/>
    </source>
</evidence>
<accession>A0A1G2H8D7</accession>
<dbReference type="AlphaFoldDB" id="A0A1G2H8D7"/>
<reference evidence="1 2" key="1">
    <citation type="journal article" date="2016" name="Nat. Commun.">
        <title>Thousands of microbial genomes shed light on interconnected biogeochemical processes in an aquifer system.</title>
        <authorList>
            <person name="Anantharaman K."/>
            <person name="Brown C.T."/>
            <person name="Hug L.A."/>
            <person name="Sharon I."/>
            <person name="Castelle C.J."/>
            <person name="Probst A.J."/>
            <person name="Thomas B.C."/>
            <person name="Singh A."/>
            <person name="Wilkins M.J."/>
            <person name="Karaoz U."/>
            <person name="Brodie E.L."/>
            <person name="Williams K.H."/>
            <person name="Hubbard S.S."/>
            <person name="Banfield J.F."/>
        </authorList>
    </citation>
    <scope>NUCLEOTIDE SEQUENCE [LARGE SCALE GENOMIC DNA]</scope>
</reference>
<organism evidence="1 2">
    <name type="scientific">Candidatus Spechtbacteria bacterium RIFCSPHIGHO2_01_FULL_43_30</name>
    <dbReference type="NCBI Taxonomy" id="1802158"/>
    <lineage>
        <taxon>Bacteria</taxon>
        <taxon>Candidatus Spechtiibacteriota</taxon>
    </lineage>
</organism>
<dbReference type="EMBL" id="MHOD01000001">
    <property type="protein sequence ID" value="OGZ58744.1"/>
    <property type="molecule type" value="Genomic_DNA"/>
</dbReference>
<protein>
    <submittedName>
        <fullName evidence="1">Uncharacterized protein</fullName>
    </submittedName>
</protein>